<dbReference type="Proteomes" id="UP000281498">
    <property type="component" value="Unassembled WGS sequence"/>
</dbReference>
<reference evidence="2 3" key="1">
    <citation type="submission" date="2017-10" db="EMBL/GenBank/DDBJ databases">
        <title>Bacillus sp. nov., a halophilic bacterium isolated from a Keqin Lake.</title>
        <authorList>
            <person name="Wang H."/>
        </authorList>
    </citation>
    <scope>NUCLEOTIDE SEQUENCE [LARGE SCALE GENOMIC DNA]</scope>
    <source>
        <strain evidence="2 3">KCTC 13187</strain>
    </source>
</reference>
<evidence type="ECO:0000313" key="3">
    <source>
        <dbReference type="Proteomes" id="UP000281498"/>
    </source>
</evidence>
<evidence type="ECO:0000313" key="2">
    <source>
        <dbReference type="EMBL" id="RKL67045.1"/>
    </source>
</evidence>
<accession>A0A3A9KHB1</accession>
<comment type="caution">
    <text evidence="2">The sequence shown here is derived from an EMBL/GenBank/DDBJ whole genome shotgun (WGS) entry which is preliminary data.</text>
</comment>
<dbReference type="PROSITE" id="PS51257">
    <property type="entry name" value="PROKAR_LIPOPROTEIN"/>
    <property type="match status" value="1"/>
</dbReference>
<evidence type="ECO:0000256" key="1">
    <source>
        <dbReference type="SAM" id="SignalP"/>
    </source>
</evidence>
<keyword evidence="3" id="KW-1185">Reference proteome</keyword>
<organism evidence="2 3">
    <name type="scientific">Salipaludibacillus neizhouensis</name>
    <dbReference type="NCBI Taxonomy" id="885475"/>
    <lineage>
        <taxon>Bacteria</taxon>
        <taxon>Bacillati</taxon>
        <taxon>Bacillota</taxon>
        <taxon>Bacilli</taxon>
        <taxon>Bacillales</taxon>
        <taxon>Bacillaceae</taxon>
    </lineage>
</organism>
<protein>
    <submittedName>
        <fullName evidence="2">ABC transporter substrate-binding protein</fullName>
    </submittedName>
</protein>
<feature type="chain" id="PRO_5038859446" evidence="1">
    <location>
        <begin position="25"/>
        <end position="435"/>
    </location>
</feature>
<dbReference type="PANTHER" id="PTHR43649">
    <property type="entry name" value="ARABINOSE-BINDING PROTEIN-RELATED"/>
    <property type="match status" value="1"/>
</dbReference>
<proteinExistence type="predicted"/>
<dbReference type="Pfam" id="PF01547">
    <property type="entry name" value="SBP_bac_1"/>
    <property type="match status" value="1"/>
</dbReference>
<dbReference type="InterPro" id="IPR006059">
    <property type="entry name" value="SBP"/>
</dbReference>
<feature type="signal peptide" evidence="1">
    <location>
        <begin position="1"/>
        <end position="24"/>
    </location>
</feature>
<gene>
    <name evidence="2" type="ORF">CR203_11030</name>
</gene>
<dbReference type="OrthoDB" id="9795467at2"/>
<dbReference type="AlphaFoldDB" id="A0A3A9KHB1"/>
<dbReference type="SUPFAM" id="SSF53850">
    <property type="entry name" value="Periplasmic binding protein-like II"/>
    <property type="match status" value="1"/>
</dbReference>
<name>A0A3A9KHB1_9BACI</name>
<keyword evidence="1" id="KW-0732">Signal</keyword>
<dbReference type="InterPro" id="IPR050490">
    <property type="entry name" value="Bact_solute-bd_prot1"/>
</dbReference>
<dbReference type="PANTHER" id="PTHR43649:SF12">
    <property type="entry name" value="DIACETYLCHITOBIOSE BINDING PROTEIN DASA"/>
    <property type="match status" value="1"/>
</dbReference>
<sequence length="435" mass="48673">MINLRGFLLTLCSVLFLSFITACSSETSVETNGANNSEEADGGILKILLSEEPSSEDALNNSFKKWAEETGNKVDTIVIPYDDQITKFPLMLKNDDVPDLVSTTRLTRLYPEEFLDLTDVVDIGIFDQAALEIIGQDYDSDSNLALPNQYTITSYFYNADAFEEVGIEVPTIDDPWTMDELISNAQKLKDSGDVNYGLAVDFSRGRYDNLMYSNGGSITQETEDSFVVSINSEENVQTLENFVEWNETDLMPKVIWTGGSTDNPADYFKNGDVGIYLSGSWEYSPMYEEITAFDWGVMPSPIGSLQQSAIAGGGGLGIPSSAENPELAKEFLEWFYKEDNYVEFLAQDKGISFINGVTYEPEDEKVIADYEILQAEMKNVTDRFLVDEKSAWRNYLDSEYRDVIKRAVSGELTAKEALDVFANDLSEKSDWEIAN</sequence>
<dbReference type="EMBL" id="PDOE01000004">
    <property type="protein sequence ID" value="RKL67045.1"/>
    <property type="molecule type" value="Genomic_DNA"/>
</dbReference>
<dbReference type="Gene3D" id="3.40.190.10">
    <property type="entry name" value="Periplasmic binding protein-like II"/>
    <property type="match status" value="1"/>
</dbReference>